<comment type="caution">
    <text evidence="2">The sequence shown here is derived from an EMBL/GenBank/DDBJ whole genome shotgun (WGS) entry which is preliminary data.</text>
</comment>
<organism evidence="2 3">
    <name type="scientific">Ancylostoma ceylanicum</name>
    <dbReference type="NCBI Taxonomy" id="53326"/>
    <lineage>
        <taxon>Eukaryota</taxon>
        <taxon>Metazoa</taxon>
        <taxon>Ecdysozoa</taxon>
        <taxon>Nematoda</taxon>
        <taxon>Chromadorea</taxon>
        <taxon>Rhabditida</taxon>
        <taxon>Rhabditina</taxon>
        <taxon>Rhabditomorpha</taxon>
        <taxon>Strongyloidea</taxon>
        <taxon>Ancylostomatidae</taxon>
        <taxon>Ancylostomatinae</taxon>
        <taxon>Ancylostoma</taxon>
    </lineage>
</organism>
<feature type="compositionally biased region" description="Polar residues" evidence="1">
    <location>
        <begin position="1"/>
        <end position="19"/>
    </location>
</feature>
<dbReference type="Proteomes" id="UP000024635">
    <property type="component" value="Unassembled WGS sequence"/>
</dbReference>
<dbReference type="EMBL" id="JARK01001577">
    <property type="protein sequence ID" value="EYB88841.1"/>
    <property type="molecule type" value="Genomic_DNA"/>
</dbReference>
<evidence type="ECO:0000313" key="3">
    <source>
        <dbReference type="Proteomes" id="UP000024635"/>
    </source>
</evidence>
<gene>
    <name evidence="2" type="primary">Acey_s0241.g3401</name>
    <name evidence="2" type="ORF">Y032_0241g3401</name>
</gene>
<evidence type="ECO:0000256" key="1">
    <source>
        <dbReference type="SAM" id="MobiDB-lite"/>
    </source>
</evidence>
<protein>
    <submittedName>
        <fullName evidence="2">Uncharacterized protein</fullName>
    </submittedName>
</protein>
<accession>A0A016SEN4</accession>
<dbReference type="AlphaFoldDB" id="A0A016SEN4"/>
<reference evidence="3" key="1">
    <citation type="journal article" date="2015" name="Nat. Genet.">
        <title>The genome and transcriptome of the zoonotic hookworm Ancylostoma ceylanicum identify infection-specific gene families.</title>
        <authorList>
            <person name="Schwarz E.M."/>
            <person name="Hu Y."/>
            <person name="Antoshechkin I."/>
            <person name="Miller M.M."/>
            <person name="Sternberg P.W."/>
            <person name="Aroian R.V."/>
        </authorList>
    </citation>
    <scope>NUCLEOTIDE SEQUENCE</scope>
    <source>
        <strain evidence="3">HY135</strain>
    </source>
</reference>
<feature type="region of interest" description="Disordered" evidence="1">
    <location>
        <begin position="1"/>
        <end position="22"/>
    </location>
</feature>
<proteinExistence type="predicted"/>
<keyword evidence="3" id="KW-1185">Reference proteome</keyword>
<evidence type="ECO:0000313" key="2">
    <source>
        <dbReference type="EMBL" id="EYB88841.1"/>
    </source>
</evidence>
<name>A0A016SEN4_9BILA</name>
<sequence length="71" mass="7908">MHPETLLQSSNGSTKTLVTHRTMEQDERFEDVATRARDGAADVDGLEALQLHHPGTTVWKRSGHKNAIFPL</sequence>